<comment type="subcellular location">
    <subcellularLocation>
        <location evidence="4">Cytoplasm</location>
        <location evidence="4">Cytoskeleton</location>
    </subcellularLocation>
</comment>
<feature type="repeat" description="TPR" evidence="3">
    <location>
        <begin position="80"/>
        <end position="113"/>
    </location>
</feature>
<comment type="subunit">
    <text evidence="4">Oligomeric complex composed of two heavy chains and two light chains.</text>
</comment>
<dbReference type="Pfam" id="PF13424">
    <property type="entry name" value="TPR_12"/>
    <property type="match status" value="2"/>
</dbReference>
<comment type="similarity">
    <text evidence="4">Belongs to the kinesin light chain family.</text>
</comment>
<feature type="repeat" description="TPR" evidence="3">
    <location>
        <begin position="285"/>
        <end position="318"/>
    </location>
</feature>
<dbReference type="Proteomes" id="UP000663854">
    <property type="component" value="Unassembled WGS sequence"/>
</dbReference>
<dbReference type="SMART" id="SM00028">
    <property type="entry name" value="TPR"/>
    <property type="match status" value="6"/>
</dbReference>
<protein>
    <recommendedName>
        <fullName evidence="4">Kinesin light chain</fullName>
    </recommendedName>
</protein>
<name>A0A815ZTL9_9BILA</name>
<organism evidence="6 7">
    <name type="scientific">Rotaria sordida</name>
    <dbReference type="NCBI Taxonomy" id="392033"/>
    <lineage>
        <taxon>Eukaryota</taxon>
        <taxon>Metazoa</taxon>
        <taxon>Spiralia</taxon>
        <taxon>Gnathifera</taxon>
        <taxon>Rotifera</taxon>
        <taxon>Eurotatoria</taxon>
        <taxon>Bdelloidea</taxon>
        <taxon>Philodinida</taxon>
        <taxon>Philodinidae</taxon>
        <taxon>Rotaria</taxon>
    </lineage>
</organism>
<keyword evidence="7" id="KW-1185">Reference proteome</keyword>
<dbReference type="Pfam" id="PF13374">
    <property type="entry name" value="TPR_10"/>
    <property type="match status" value="1"/>
</dbReference>
<keyword evidence="2 3" id="KW-0802">TPR repeat</keyword>
<proteinExistence type="inferred from homology"/>
<keyword evidence="4" id="KW-0505">Motor protein</keyword>
<dbReference type="PANTHER" id="PTHR45641:SF1">
    <property type="entry name" value="AAA+ ATPASE DOMAIN-CONTAINING PROTEIN"/>
    <property type="match status" value="1"/>
</dbReference>
<evidence type="ECO:0000313" key="6">
    <source>
        <dbReference type="EMBL" id="CAF1589025.1"/>
    </source>
</evidence>
<reference evidence="6" key="1">
    <citation type="submission" date="2021-02" db="EMBL/GenBank/DDBJ databases">
        <authorList>
            <person name="Nowell W R."/>
        </authorList>
    </citation>
    <scope>NUCLEOTIDE SEQUENCE</scope>
</reference>
<dbReference type="SUPFAM" id="SSF81901">
    <property type="entry name" value="HCP-like"/>
    <property type="match status" value="1"/>
</dbReference>
<feature type="repeat" description="TPR" evidence="3">
    <location>
        <begin position="117"/>
        <end position="150"/>
    </location>
</feature>
<evidence type="ECO:0000256" key="4">
    <source>
        <dbReference type="RuleBase" id="RU367020"/>
    </source>
</evidence>
<dbReference type="EMBL" id="CAJNOH010003175">
    <property type="protein sequence ID" value="CAF1326381.1"/>
    <property type="molecule type" value="Genomic_DNA"/>
</dbReference>
<keyword evidence="4" id="KW-0963">Cytoplasm</keyword>
<dbReference type="InterPro" id="IPR019734">
    <property type="entry name" value="TPR_rpt"/>
</dbReference>
<feature type="repeat" description="TPR" evidence="3">
    <location>
        <begin position="159"/>
        <end position="192"/>
    </location>
</feature>
<evidence type="ECO:0000313" key="5">
    <source>
        <dbReference type="EMBL" id="CAF1326381.1"/>
    </source>
</evidence>
<evidence type="ECO:0000256" key="1">
    <source>
        <dbReference type="ARBA" id="ARBA00022737"/>
    </source>
</evidence>
<dbReference type="GO" id="GO:0005871">
    <property type="term" value="C:kinesin complex"/>
    <property type="evidence" value="ECO:0007669"/>
    <property type="project" value="UniProtKB-UniRule"/>
</dbReference>
<dbReference type="Proteomes" id="UP000663870">
    <property type="component" value="Unassembled WGS sequence"/>
</dbReference>
<feature type="repeat" description="TPR" evidence="3">
    <location>
        <begin position="201"/>
        <end position="234"/>
    </location>
</feature>
<keyword evidence="1" id="KW-0677">Repeat</keyword>
<dbReference type="EMBL" id="CAJNOL010004474">
    <property type="protein sequence ID" value="CAF1589025.1"/>
    <property type="molecule type" value="Genomic_DNA"/>
</dbReference>
<dbReference type="Gene3D" id="1.25.40.10">
    <property type="entry name" value="Tetratricopeptide repeat domain"/>
    <property type="match status" value="2"/>
</dbReference>
<dbReference type="PANTHER" id="PTHR45641">
    <property type="entry name" value="TETRATRICOPEPTIDE REPEAT PROTEIN (AFU_ORTHOLOGUE AFUA_6G03870)"/>
    <property type="match status" value="1"/>
</dbReference>
<evidence type="ECO:0000256" key="2">
    <source>
        <dbReference type="ARBA" id="ARBA00022803"/>
    </source>
</evidence>
<dbReference type="PROSITE" id="PS50005">
    <property type="entry name" value="TPR"/>
    <property type="match status" value="6"/>
</dbReference>
<evidence type="ECO:0000313" key="7">
    <source>
        <dbReference type="Proteomes" id="UP000663870"/>
    </source>
</evidence>
<keyword evidence="4" id="KW-0206">Cytoskeleton</keyword>
<evidence type="ECO:0000256" key="3">
    <source>
        <dbReference type="PROSITE-ProRule" id="PRU00339"/>
    </source>
</evidence>
<gene>
    <name evidence="6" type="ORF">JXQ802_LOCUS47032</name>
    <name evidence="5" type="ORF">PYM288_LOCUS31183</name>
</gene>
<dbReference type="PROSITE" id="PS50293">
    <property type="entry name" value="TPR_REGION"/>
    <property type="match status" value="4"/>
</dbReference>
<keyword evidence="4" id="KW-0493">Microtubule</keyword>
<dbReference type="InterPro" id="IPR011990">
    <property type="entry name" value="TPR-like_helical_dom_sf"/>
</dbReference>
<feature type="repeat" description="TPR" evidence="3">
    <location>
        <begin position="243"/>
        <end position="276"/>
    </location>
</feature>
<comment type="caution">
    <text evidence="6">The sequence shown here is derived from an EMBL/GenBank/DDBJ whole genome shotgun (WGS) entry which is preliminary data.</text>
</comment>
<dbReference type="GO" id="GO:0005874">
    <property type="term" value="C:microtubule"/>
    <property type="evidence" value="ECO:0007669"/>
    <property type="project" value="UniProtKB-UniRule"/>
</dbReference>
<comment type="function">
    <text evidence="4">Kinesin is a microtubule-associated force-producing protein that play a role in organelle transport.</text>
</comment>
<dbReference type="AlphaFoldDB" id="A0A815ZTL9"/>
<dbReference type="PRINTS" id="PR00381">
    <property type="entry name" value="KINESINLIGHT"/>
</dbReference>
<accession>A0A815ZTL9</accession>
<sequence>MTIDPNTISVATTPFALIDEQSAIKTEKEILFSMHTVFRVDEIKQSISNSRLWEVQLSLTGDNDPQLTALTNRIREEVDGTGWYRMGKLMLQVGHFNQAEELYNGLLKTTPNDNDRANIYHMLGMVKLQQGQYQEAVAFYEKSLEINRKILPEDHSSLANICNDIGLAYSNMGNYSTALEFYENAIKIKEKSLSPNDPDLALSYNNIGTVYNDMGDYSKALEFYEKAHKIKEKNLPPNHPNSATSYNNIGSVYHDMGDYSKALEFYKKALKIREKTLPLNHPDLAQSYNNIGLVYKNMGDHSKALEFYEKALKIRETALPPNHPSLAISYNNIVLAVLAFVVYDILVDLQLHVIIGLSKDVTEVSTSFEIKKDEELIQKQIEEYSTKQKLDSAKNTLLIWTNNYNINSSTQSDVVARDDCTLSSIPTTTNTIPTANITTTTNTIPTANTSTTTNIITTINTTTTTDATTTINPIKRVGVGVGVGCG</sequence>